<accession>N1ZRP5</accession>
<evidence type="ECO:0000313" key="2">
    <source>
        <dbReference type="Proteomes" id="UP000012589"/>
    </source>
</evidence>
<name>N1ZRP5_9FIRM</name>
<dbReference type="Proteomes" id="UP000012589">
    <property type="component" value="Unassembled WGS sequence"/>
</dbReference>
<dbReference type="PATRIC" id="fig|1235802.3.peg.6542"/>
<dbReference type="AlphaFoldDB" id="N1ZRP5"/>
<gene>
    <name evidence="1" type="ORF">C823_06183</name>
</gene>
<dbReference type="OrthoDB" id="2022348at2"/>
<evidence type="ECO:0000313" key="1">
    <source>
        <dbReference type="EMBL" id="EMZ16465.1"/>
    </source>
</evidence>
<reference evidence="1 2" key="1">
    <citation type="journal article" date="2014" name="Genome Announc.">
        <title>Draft genome sequences of the altered schaedler flora, a defined bacterial community from gnotobiotic mice.</title>
        <authorList>
            <person name="Wannemuehler M.J."/>
            <person name="Overstreet A.M."/>
            <person name="Ward D.V."/>
            <person name="Phillips G.J."/>
        </authorList>
    </citation>
    <scope>NUCLEOTIDE SEQUENCE [LARGE SCALE GENOMIC DNA]</scope>
    <source>
        <strain evidence="1 2">ASF492</strain>
    </source>
</reference>
<keyword evidence="2" id="KW-1185">Reference proteome</keyword>
<dbReference type="HOGENOM" id="CLU_815718_0_0_9"/>
<sequence>MEKDFQAGWYYNERTGMKEIFYLSCYTPVSIDKWFGRIHLNAEMKNLLLRIYHKIGKLEGICELLDEEEIKNIDEMVYRYNLMYCQLGGNRLPDFENFFGYAGNDELIRKERQKIQEFSDLKMLRGQHREKFIICRQTIWVLRKEWNPTAPHRIGGCLDDLIRIMLGFKSDVKKENASLDPILFSGLLYYQFLTVVPYEMNNILYSSYTVTKYLQELKILPELSLPLSKLMHDNKNECDDRMAEVRQACNINQWLLFYLGMLDKVFGTEYNFIKEKHCCLEKSRDILDKAENIPVHMKERMKHELMMMHQKPFFRIEGLMNDCNITHSTATKMVNLFVALNLVKQVNNKQRYRVYEYTPLVECIQRI</sequence>
<protein>
    <recommendedName>
        <fullName evidence="3">Fido domain-containing protein</fullName>
    </recommendedName>
</protein>
<dbReference type="eggNOG" id="COG3177">
    <property type="taxonomic scope" value="Bacteria"/>
</dbReference>
<comment type="caution">
    <text evidence="1">The sequence shown here is derived from an EMBL/GenBank/DDBJ whole genome shotgun (WGS) entry which is preliminary data.</text>
</comment>
<evidence type="ECO:0008006" key="3">
    <source>
        <dbReference type="Google" id="ProtNLM"/>
    </source>
</evidence>
<dbReference type="EMBL" id="AQFT01000232">
    <property type="protein sequence ID" value="EMZ16465.1"/>
    <property type="molecule type" value="Genomic_DNA"/>
</dbReference>
<proteinExistence type="predicted"/>
<dbReference type="STRING" id="1235802.C823_06183"/>
<organism evidence="1 2">
    <name type="scientific">Eubacterium plexicaudatum ASF492</name>
    <dbReference type="NCBI Taxonomy" id="1235802"/>
    <lineage>
        <taxon>Bacteria</taxon>
        <taxon>Bacillati</taxon>
        <taxon>Bacillota</taxon>
        <taxon>Clostridia</taxon>
        <taxon>Eubacteriales</taxon>
        <taxon>Eubacteriaceae</taxon>
        <taxon>Eubacterium</taxon>
    </lineage>
</organism>